<evidence type="ECO:0000256" key="4">
    <source>
        <dbReference type="ARBA" id="ARBA00022705"/>
    </source>
</evidence>
<evidence type="ECO:0000256" key="5">
    <source>
        <dbReference type="ARBA" id="ARBA00022763"/>
    </source>
</evidence>
<organism evidence="14 15">
    <name type="scientific">candidate division WOR-3 bacterium</name>
    <dbReference type="NCBI Taxonomy" id="2052148"/>
    <lineage>
        <taxon>Bacteria</taxon>
        <taxon>Bacteria division WOR-3</taxon>
    </lineage>
</organism>
<dbReference type="FunFam" id="1.10.150.20:FF:000002">
    <property type="entry name" value="DNA polymerase I"/>
    <property type="match status" value="1"/>
</dbReference>
<dbReference type="PANTHER" id="PTHR10133">
    <property type="entry name" value="DNA POLYMERASE I"/>
    <property type="match status" value="1"/>
</dbReference>
<evidence type="ECO:0000259" key="13">
    <source>
        <dbReference type="SMART" id="SM00482"/>
    </source>
</evidence>
<keyword evidence="6 11" id="KW-0239">DNA-directed DNA polymerase</keyword>
<dbReference type="GO" id="GO:0008409">
    <property type="term" value="F:5'-3' exonuclease activity"/>
    <property type="evidence" value="ECO:0007669"/>
    <property type="project" value="UniProtKB-UniRule"/>
</dbReference>
<comment type="function">
    <text evidence="11">In addition to polymerase activity, this DNA polymerase exhibits 5'-3' exonuclease activity.</text>
</comment>
<evidence type="ECO:0000313" key="15">
    <source>
        <dbReference type="Proteomes" id="UP000885826"/>
    </source>
</evidence>
<dbReference type="FunFam" id="1.20.1060.10:FF:000001">
    <property type="entry name" value="DNA polymerase I"/>
    <property type="match status" value="1"/>
</dbReference>
<dbReference type="InterPro" id="IPR018320">
    <property type="entry name" value="DNA_polymerase_1"/>
</dbReference>
<dbReference type="SUPFAM" id="SSF56672">
    <property type="entry name" value="DNA/RNA polymerases"/>
    <property type="match status" value="1"/>
</dbReference>
<dbReference type="GO" id="GO:0003677">
    <property type="term" value="F:DNA binding"/>
    <property type="evidence" value="ECO:0007669"/>
    <property type="project" value="UniProtKB-UniRule"/>
</dbReference>
<name>A0A9C9EL18_UNCW3</name>
<evidence type="ECO:0000256" key="3">
    <source>
        <dbReference type="ARBA" id="ARBA00022695"/>
    </source>
</evidence>
<dbReference type="InterPro" id="IPR002298">
    <property type="entry name" value="DNA_polymerase_A"/>
</dbReference>
<dbReference type="PRINTS" id="PR00868">
    <property type="entry name" value="DNAPOLI"/>
</dbReference>
<evidence type="ECO:0000256" key="9">
    <source>
        <dbReference type="ARBA" id="ARBA00049244"/>
    </source>
</evidence>
<evidence type="ECO:0000256" key="1">
    <source>
        <dbReference type="ARBA" id="ARBA00007705"/>
    </source>
</evidence>
<dbReference type="InterPro" id="IPR036279">
    <property type="entry name" value="5-3_exonuclease_C_sf"/>
</dbReference>
<dbReference type="Pfam" id="PF02739">
    <property type="entry name" value="5_3_exonuc_N"/>
    <property type="match status" value="1"/>
</dbReference>
<dbReference type="SUPFAM" id="SSF88723">
    <property type="entry name" value="PIN domain-like"/>
    <property type="match status" value="1"/>
</dbReference>
<dbReference type="FunFam" id="1.10.150.20:FF:000003">
    <property type="entry name" value="DNA polymerase I"/>
    <property type="match status" value="1"/>
</dbReference>
<dbReference type="GO" id="GO:0003887">
    <property type="term" value="F:DNA-directed DNA polymerase activity"/>
    <property type="evidence" value="ECO:0007669"/>
    <property type="project" value="UniProtKB-UniRule"/>
</dbReference>
<dbReference type="Pfam" id="PF00476">
    <property type="entry name" value="DNA_pol_A"/>
    <property type="match status" value="1"/>
</dbReference>
<dbReference type="PANTHER" id="PTHR10133:SF27">
    <property type="entry name" value="DNA POLYMERASE NU"/>
    <property type="match status" value="1"/>
</dbReference>
<dbReference type="GO" id="GO:0006302">
    <property type="term" value="P:double-strand break repair"/>
    <property type="evidence" value="ECO:0007669"/>
    <property type="project" value="TreeGrafter"/>
</dbReference>
<dbReference type="InterPro" id="IPR029060">
    <property type="entry name" value="PIN-like_dom_sf"/>
</dbReference>
<dbReference type="Proteomes" id="UP000885826">
    <property type="component" value="Unassembled WGS sequence"/>
</dbReference>
<evidence type="ECO:0000256" key="8">
    <source>
        <dbReference type="ARBA" id="ARBA00023204"/>
    </source>
</evidence>
<evidence type="ECO:0000256" key="2">
    <source>
        <dbReference type="ARBA" id="ARBA00022679"/>
    </source>
</evidence>
<evidence type="ECO:0000256" key="6">
    <source>
        <dbReference type="ARBA" id="ARBA00022932"/>
    </source>
</evidence>
<dbReference type="Gene3D" id="1.10.150.20">
    <property type="entry name" value="5' to 3' exonuclease, C-terminal subdomain"/>
    <property type="match status" value="2"/>
</dbReference>
<dbReference type="InterPro" id="IPR002421">
    <property type="entry name" value="5-3_exonuclease"/>
</dbReference>
<comment type="caution">
    <text evidence="14">The sequence shown here is derived from an EMBL/GenBank/DDBJ whole genome shotgun (WGS) entry which is preliminary data.</text>
</comment>
<dbReference type="InterPro" id="IPR020045">
    <property type="entry name" value="DNA_polI_H3TH"/>
</dbReference>
<evidence type="ECO:0000259" key="12">
    <source>
        <dbReference type="SMART" id="SM00475"/>
    </source>
</evidence>
<keyword evidence="11" id="KW-0269">Exonuclease</keyword>
<dbReference type="EC" id="2.7.7.7" evidence="10 11"/>
<keyword evidence="5 11" id="KW-0227">DNA damage</keyword>
<keyword evidence="3 11" id="KW-0548">Nucleotidyltransferase</keyword>
<evidence type="ECO:0000256" key="11">
    <source>
        <dbReference type="RuleBase" id="RU004460"/>
    </source>
</evidence>
<dbReference type="EMBL" id="DRIG01000023">
    <property type="protein sequence ID" value="HEC77855.1"/>
    <property type="molecule type" value="Genomic_DNA"/>
</dbReference>
<dbReference type="AlphaFoldDB" id="A0A9C9EL18"/>
<dbReference type="NCBIfam" id="NF004397">
    <property type="entry name" value="PRK05755.1"/>
    <property type="match status" value="1"/>
</dbReference>
<gene>
    <name evidence="11 14" type="primary">polA</name>
    <name evidence="14" type="ORF">ENI34_01765</name>
</gene>
<keyword evidence="7 11" id="KW-0238">DNA-binding</keyword>
<evidence type="ECO:0000256" key="10">
    <source>
        <dbReference type="NCBIfam" id="TIGR00593"/>
    </source>
</evidence>
<evidence type="ECO:0000313" key="14">
    <source>
        <dbReference type="EMBL" id="HEC77855.1"/>
    </source>
</evidence>
<keyword evidence="2 11" id="KW-0808">Transferase</keyword>
<dbReference type="Gene3D" id="3.30.420.10">
    <property type="entry name" value="Ribonuclease H-like superfamily/Ribonuclease H"/>
    <property type="match status" value="1"/>
</dbReference>
<keyword evidence="4 11" id="KW-0235">DNA replication</keyword>
<keyword evidence="11" id="KW-0540">Nuclease</keyword>
<dbReference type="InterPro" id="IPR019760">
    <property type="entry name" value="DNA-dir_DNA_pol_A_CS"/>
</dbReference>
<comment type="catalytic activity">
    <reaction evidence="9 11">
        <text>DNA(n) + a 2'-deoxyribonucleoside 5'-triphosphate = DNA(n+1) + diphosphate</text>
        <dbReference type="Rhea" id="RHEA:22508"/>
        <dbReference type="Rhea" id="RHEA-COMP:17339"/>
        <dbReference type="Rhea" id="RHEA-COMP:17340"/>
        <dbReference type="ChEBI" id="CHEBI:33019"/>
        <dbReference type="ChEBI" id="CHEBI:61560"/>
        <dbReference type="ChEBI" id="CHEBI:173112"/>
        <dbReference type="EC" id="2.7.7.7"/>
    </reaction>
</comment>
<dbReference type="SMART" id="SM00475">
    <property type="entry name" value="53EXOc"/>
    <property type="match status" value="1"/>
</dbReference>
<comment type="similarity">
    <text evidence="1 11">Belongs to the DNA polymerase type-A family.</text>
</comment>
<dbReference type="CDD" id="cd09859">
    <property type="entry name" value="PIN_53EXO"/>
    <property type="match status" value="1"/>
</dbReference>
<proteinExistence type="inferred from homology"/>
<dbReference type="Gene3D" id="3.30.70.370">
    <property type="match status" value="1"/>
</dbReference>
<dbReference type="PROSITE" id="PS00447">
    <property type="entry name" value="DNA_POLYMERASE_A"/>
    <property type="match status" value="1"/>
</dbReference>
<dbReference type="SUPFAM" id="SSF47807">
    <property type="entry name" value="5' to 3' exonuclease, C-terminal subdomain"/>
    <property type="match status" value="1"/>
</dbReference>
<dbReference type="NCBIfam" id="TIGR00593">
    <property type="entry name" value="pola"/>
    <property type="match status" value="1"/>
</dbReference>
<sequence>MAKTFVLIDAHSLIYRSYFAFSKNPLKNSKGMTTSGIFGFLNTFEKIKQRFTTDYIALAFDAPGKTFRDEVYEEYKATRPPTPPDLPFQVEKVKEICRYLGITGFELEGYEADDILATCVVKLKKEGTIYIVTSDKDLMQLVDDTVFLYDAYKDIVYDRERVIQKFGVPPERIGEYLALTGDASDNIPGVPGIGPKRATAILKKYSRFEDMIVSEKKLVEYKEQALLSRRLVTLEFNVPLKITPEDLKIKPLTRDKLMPLLIDLELHSYIKTLSKTGMAEATSKSVDTVPPLKQGTAVAVFKENDEEIYFCIDENEIYKTSLKAAEGFLKNRTITKVGHDLKNLLKGGETEPPFFDVTIAAWLIDPNKRQYKLEDTVLAYLNEYLRMTPANAVSSIFKLYPILKKRLEELKELKLYQEIEEPLISVLARMEQRGICVDIDYLKGLLDEFNDEITAIQNKIYDLAGRRFNINSPKQLSTVLFEDLALRPSKKGKSHYSTRVEVLEQLSSVHPLPAQILKYREYTKIKSTYIEPLIAAARNGRVHTTFNQTGTATGRLSSSNPNIQNIPIRTAVGRRIRKGFIAEKGFLLVSADYSQIELRLLAHVSGDETLIRAFKEKKDIHTHTASLVFDIPEDKVDDKKRRMAKVVNYGLIYGMSDYGLARGLDISREQALQFIQSYYNLYPGVAEWRRSAVAAAEEKGYTETLLGRKRPLPHIHSQNHTLREFSKRAAINTPIQGTAADLIKIAMLRVEKELSRKGFKRGLLLSIHDELIFEIEAERIDEGREVIKECMEKALDLKIPIEVTIGTGGNWDEIH</sequence>
<keyword evidence="8 11" id="KW-0234">DNA repair</keyword>
<dbReference type="Pfam" id="PF01367">
    <property type="entry name" value="5_3_exonuc"/>
    <property type="match status" value="1"/>
</dbReference>
<dbReference type="InterPro" id="IPR008918">
    <property type="entry name" value="HhH2"/>
</dbReference>
<dbReference type="InterPro" id="IPR020046">
    <property type="entry name" value="5-3_exonucl_a-hlix_arch_N"/>
</dbReference>
<dbReference type="SMART" id="SM00482">
    <property type="entry name" value="POLAc"/>
    <property type="match status" value="1"/>
</dbReference>
<dbReference type="GO" id="GO:0006261">
    <property type="term" value="P:DNA-templated DNA replication"/>
    <property type="evidence" value="ECO:0007669"/>
    <property type="project" value="UniProtKB-UniRule"/>
</dbReference>
<feature type="domain" description="5'-3' exonuclease" evidence="12">
    <location>
        <begin position="2"/>
        <end position="250"/>
    </location>
</feature>
<feature type="domain" description="DNA-directed DNA polymerase family A palm" evidence="13">
    <location>
        <begin position="573"/>
        <end position="779"/>
    </location>
</feature>
<keyword evidence="11" id="KW-0378">Hydrolase</keyword>
<dbReference type="InterPro" id="IPR043502">
    <property type="entry name" value="DNA/RNA_pol_sf"/>
</dbReference>
<dbReference type="InterPro" id="IPR001098">
    <property type="entry name" value="DNA-dir_DNA_pol_A_palm_dom"/>
</dbReference>
<dbReference type="SMART" id="SM00279">
    <property type="entry name" value="HhH2"/>
    <property type="match status" value="1"/>
</dbReference>
<accession>A0A9C9EL18</accession>
<dbReference type="Gene3D" id="1.20.1060.10">
    <property type="entry name" value="Taq DNA Polymerase, Chain T, domain 4"/>
    <property type="match status" value="1"/>
</dbReference>
<dbReference type="InterPro" id="IPR012337">
    <property type="entry name" value="RNaseH-like_sf"/>
</dbReference>
<dbReference type="CDD" id="cd09898">
    <property type="entry name" value="H3TH_53EXO"/>
    <property type="match status" value="1"/>
</dbReference>
<dbReference type="SUPFAM" id="SSF53098">
    <property type="entry name" value="Ribonuclease H-like"/>
    <property type="match status" value="1"/>
</dbReference>
<protein>
    <recommendedName>
        <fullName evidence="10 11">DNA polymerase I</fullName>
        <ecNumber evidence="10 11">2.7.7.7</ecNumber>
    </recommendedName>
</protein>
<reference evidence="14" key="1">
    <citation type="journal article" date="2020" name="mSystems">
        <title>Genome- and Community-Level Interaction Insights into Carbon Utilization and Element Cycling Functions of Hydrothermarchaeota in Hydrothermal Sediment.</title>
        <authorList>
            <person name="Zhou Z."/>
            <person name="Liu Y."/>
            <person name="Xu W."/>
            <person name="Pan J."/>
            <person name="Luo Z.H."/>
            <person name="Li M."/>
        </authorList>
    </citation>
    <scope>NUCLEOTIDE SEQUENCE</scope>
    <source>
        <strain evidence="14">HyVt-388</strain>
    </source>
</reference>
<dbReference type="InterPro" id="IPR036397">
    <property type="entry name" value="RNaseH_sf"/>
</dbReference>
<dbReference type="CDD" id="cd06140">
    <property type="entry name" value="DNA_polA_I_Bacillus_like_exo"/>
    <property type="match status" value="1"/>
</dbReference>
<evidence type="ECO:0000256" key="7">
    <source>
        <dbReference type="ARBA" id="ARBA00023125"/>
    </source>
</evidence>
<dbReference type="CDD" id="cd08637">
    <property type="entry name" value="DNA_pol_A_pol_I_C"/>
    <property type="match status" value="1"/>
</dbReference>
<dbReference type="Gene3D" id="3.40.50.1010">
    <property type="entry name" value="5'-nuclease"/>
    <property type="match status" value="1"/>
</dbReference>